<name>A0ABS1WMR2_9FLAO</name>
<evidence type="ECO:0000313" key="3">
    <source>
        <dbReference type="Proteomes" id="UP000605013"/>
    </source>
</evidence>
<protein>
    <recommendedName>
        <fullName evidence="4">DUF393 domain-containing protein</fullName>
    </recommendedName>
</protein>
<dbReference type="EMBL" id="JAEMEF010000010">
    <property type="protein sequence ID" value="MBL7560388.1"/>
    <property type="molecule type" value="Genomic_DNA"/>
</dbReference>
<feature type="transmembrane region" description="Helical" evidence="1">
    <location>
        <begin position="225"/>
        <end position="241"/>
    </location>
</feature>
<gene>
    <name evidence="2" type="ORF">JAO71_11300</name>
</gene>
<proteinExistence type="predicted"/>
<sequence length="272" mass="31849">MKTLHNQTLIYDVDCPLCQVYTKGFIKTKMLDNNGRKPFKLLNEDEQKFVDINRAKDEIALIDNNKKIVIYGIDSLLKIIGNSFPLIERIGNFKPINIFLKKIYSFISYNRKVIIPSKISENKNSECVPSFNIKYRVTYIIFSILFTGLILFKFSELIPKLPESTILRELILAFGQIIFQILFIRHFSKKEILNYIGNLMSVSLFGSLIIIPLLIINTFINCPEIIIILYFASTVIIMFYEHYRRINLLKLPLFLCYTWIIYRLIALLIILN</sequence>
<keyword evidence="1" id="KW-0812">Transmembrane</keyword>
<feature type="transmembrane region" description="Helical" evidence="1">
    <location>
        <begin position="166"/>
        <end position="184"/>
    </location>
</feature>
<evidence type="ECO:0000256" key="1">
    <source>
        <dbReference type="SAM" id="Phobius"/>
    </source>
</evidence>
<dbReference type="RefSeq" id="WP_116824212.1">
    <property type="nucleotide sequence ID" value="NZ_JAEMEF010000010.1"/>
</dbReference>
<feature type="transmembrane region" description="Helical" evidence="1">
    <location>
        <begin position="253"/>
        <end position="271"/>
    </location>
</feature>
<feature type="transmembrane region" description="Helical" evidence="1">
    <location>
        <begin position="137"/>
        <end position="154"/>
    </location>
</feature>
<dbReference type="Proteomes" id="UP000605013">
    <property type="component" value="Unassembled WGS sequence"/>
</dbReference>
<comment type="caution">
    <text evidence="2">The sequence shown here is derived from an EMBL/GenBank/DDBJ whole genome shotgun (WGS) entry which is preliminary data.</text>
</comment>
<accession>A0ABS1WMR2</accession>
<reference evidence="2 3" key="1">
    <citation type="submission" date="2020-12" db="EMBL/GenBank/DDBJ databases">
        <title>Olleya sediminilitoris sp. nov., isolated from a tidal flat.</title>
        <authorList>
            <person name="Park S."/>
            <person name="Yoon J.-H."/>
        </authorList>
    </citation>
    <scope>NUCLEOTIDE SEQUENCE [LARGE SCALE GENOMIC DNA]</scope>
    <source>
        <strain evidence="2 3">YSTF-M6</strain>
    </source>
</reference>
<feature type="transmembrane region" description="Helical" evidence="1">
    <location>
        <begin position="196"/>
        <end position="219"/>
    </location>
</feature>
<evidence type="ECO:0000313" key="2">
    <source>
        <dbReference type="EMBL" id="MBL7560388.1"/>
    </source>
</evidence>
<organism evidence="2 3">
    <name type="scientific">Olleya sediminilitoris</name>
    <dbReference type="NCBI Taxonomy" id="2795739"/>
    <lineage>
        <taxon>Bacteria</taxon>
        <taxon>Pseudomonadati</taxon>
        <taxon>Bacteroidota</taxon>
        <taxon>Flavobacteriia</taxon>
        <taxon>Flavobacteriales</taxon>
        <taxon>Flavobacteriaceae</taxon>
    </lineage>
</organism>
<keyword evidence="1" id="KW-0472">Membrane</keyword>
<evidence type="ECO:0008006" key="4">
    <source>
        <dbReference type="Google" id="ProtNLM"/>
    </source>
</evidence>
<keyword evidence="1" id="KW-1133">Transmembrane helix</keyword>
<keyword evidence="3" id="KW-1185">Reference proteome</keyword>